<accession>A0AAN7WBV7</accession>
<gene>
    <name evidence="1" type="ORF">LTR97_003762</name>
</gene>
<comment type="caution">
    <text evidence="1">The sequence shown here is derived from an EMBL/GenBank/DDBJ whole genome shotgun (WGS) entry which is preliminary data.</text>
</comment>
<protein>
    <submittedName>
        <fullName evidence="1">Uncharacterized protein</fullName>
    </submittedName>
</protein>
<dbReference type="AlphaFoldDB" id="A0AAN7WBV7"/>
<proteinExistence type="predicted"/>
<organism evidence="1 2">
    <name type="scientific">Elasticomyces elasticus</name>
    <dbReference type="NCBI Taxonomy" id="574655"/>
    <lineage>
        <taxon>Eukaryota</taxon>
        <taxon>Fungi</taxon>
        <taxon>Dikarya</taxon>
        <taxon>Ascomycota</taxon>
        <taxon>Pezizomycotina</taxon>
        <taxon>Dothideomycetes</taxon>
        <taxon>Dothideomycetidae</taxon>
        <taxon>Mycosphaerellales</taxon>
        <taxon>Teratosphaeriaceae</taxon>
        <taxon>Elasticomyces</taxon>
    </lineage>
</organism>
<reference evidence="1" key="1">
    <citation type="submission" date="2023-08" db="EMBL/GenBank/DDBJ databases">
        <title>Black Yeasts Isolated from many extreme environments.</title>
        <authorList>
            <person name="Coleine C."/>
            <person name="Stajich J.E."/>
            <person name="Selbmann L."/>
        </authorList>
    </citation>
    <scope>NUCLEOTIDE SEQUENCE</scope>
    <source>
        <strain evidence="1">CCFEE 5810</strain>
    </source>
</reference>
<name>A0AAN7WBV7_9PEZI</name>
<dbReference type="Proteomes" id="UP001310594">
    <property type="component" value="Unassembled WGS sequence"/>
</dbReference>
<dbReference type="EMBL" id="JAVRQU010000005">
    <property type="protein sequence ID" value="KAK5702816.1"/>
    <property type="molecule type" value="Genomic_DNA"/>
</dbReference>
<evidence type="ECO:0000313" key="2">
    <source>
        <dbReference type="Proteomes" id="UP001310594"/>
    </source>
</evidence>
<evidence type="ECO:0000313" key="1">
    <source>
        <dbReference type="EMBL" id="KAK5702816.1"/>
    </source>
</evidence>
<sequence length="73" mass="8657">MSSTQEATNNMEKMIFERSMTDKELLSLKDVYERITNPTTISQEAYRQLMQQIRAADQRAKAYKPEYMKKGCW</sequence>